<feature type="binding site" description="axial binding residue" evidence="6">
    <location>
        <position position="446"/>
    </location>
    <ligand>
        <name>heme</name>
        <dbReference type="ChEBI" id="CHEBI:30413"/>
    </ligand>
    <ligandPart>
        <name>Fe</name>
        <dbReference type="ChEBI" id="CHEBI:18248"/>
    </ligandPart>
</feature>
<evidence type="ECO:0000256" key="6">
    <source>
        <dbReference type="PIRSR" id="PIRSR602403-1"/>
    </source>
</evidence>
<reference evidence="8" key="1">
    <citation type="submission" date="2022-07" db="EMBL/GenBank/DDBJ databases">
        <title>The genome of Lyophyllum shimeji provides insight into the initial evolution of ectomycorrhizal fungal genome.</title>
        <authorList>
            <person name="Kobayashi Y."/>
            <person name="Shibata T."/>
            <person name="Hirakawa H."/>
            <person name="Shigenobu S."/>
            <person name="Nishiyama T."/>
            <person name="Yamada A."/>
            <person name="Hasebe M."/>
            <person name="Kawaguchi M."/>
        </authorList>
    </citation>
    <scope>NUCLEOTIDE SEQUENCE</scope>
    <source>
        <strain evidence="8">AT787</strain>
    </source>
</reference>
<keyword evidence="3 6" id="KW-0479">Metal-binding</keyword>
<dbReference type="PANTHER" id="PTHR46206">
    <property type="entry name" value="CYTOCHROME P450"/>
    <property type="match status" value="1"/>
</dbReference>
<evidence type="ECO:0000256" key="7">
    <source>
        <dbReference type="RuleBase" id="RU000461"/>
    </source>
</evidence>
<evidence type="ECO:0000313" key="8">
    <source>
        <dbReference type="EMBL" id="GLB35443.1"/>
    </source>
</evidence>
<dbReference type="GO" id="GO:0016705">
    <property type="term" value="F:oxidoreductase activity, acting on paired donors, with incorporation or reduction of molecular oxygen"/>
    <property type="evidence" value="ECO:0007669"/>
    <property type="project" value="InterPro"/>
</dbReference>
<protein>
    <submittedName>
        <fullName evidence="8">Cytochrome p450</fullName>
    </submittedName>
</protein>
<name>A0A9P3PGD0_LYOSH</name>
<evidence type="ECO:0000256" key="3">
    <source>
        <dbReference type="ARBA" id="ARBA00022723"/>
    </source>
</evidence>
<dbReference type="GO" id="GO:0020037">
    <property type="term" value="F:heme binding"/>
    <property type="evidence" value="ECO:0007669"/>
    <property type="project" value="InterPro"/>
</dbReference>
<evidence type="ECO:0000313" key="9">
    <source>
        <dbReference type="Proteomes" id="UP001063166"/>
    </source>
</evidence>
<comment type="cofactor">
    <cofactor evidence="1 6">
        <name>heme</name>
        <dbReference type="ChEBI" id="CHEBI:30413"/>
    </cofactor>
</comment>
<sequence length="502" mass="57087">MDSPPSFVSVFAISVMVYAASSLFKAWVKHTELHHIPAIGPSGMFSSYMGAIRMLKHGRDAVQEGYKKYRGAAFKVPGISKWIVVVSGPQMVEDLRKATDDQVSFRDAVADVIQIDYTIGRELHYDPYHIGVIRGTLTRRLAERFADVQDEIVTAFAEHIPPSEGWTKVRALPTIMKIVCRTSNRLFVGLPLCRDPDFLSLNVEFTVDVMKAANIINLFPNFLKPIAGRLFSNVPKAMRRAQRHLRPIIEERLRQEERHGKEWPERPDDYLSWLLDLARGHQRTLHDLTVRILAVNFAAIHTTSMAFTQVLFDLAAYPSYVPALREEVEAVVREEGLTKTSLYKMRKVDSFIKESQRMGGNGTLVMQRKTLKDFTFSDGTVVPKGHTIAVANFPMHHDEANYTDPDRFDGFRFANMRDSEVDGYTKHQMVSLGSDYIVFGHGRHACPGRFFAVNELKALLTHVLLHYDLAFENNGGRPEDRWYGHASFPDPAVSVMFRKRQC</sequence>
<comment type="caution">
    <text evidence="8">The sequence shown here is derived from an EMBL/GenBank/DDBJ whole genome shotgun (WGS) entry which is preliminary data.</text>
</comment>
<gene>
    <name evidence="8" type="ORF">LshimejAT787_0210080</name>
</gene>
<keyword evidence="7" id="KW-0503">Monooxygenase</keyword>
<dbReference type="PROSITE" id="PS00086">
    <property type="entry name" value="CYTOCHROME_P450"/>
    <property type="match status" value="1"/>
</dbReference>
<keyword evidence="9" id="KW-1185">Reference proteome</keyword>
<keyword evidence="4 7" id="KW-0560">Oxidoreductase</keyword>
<organism evidence="8 9">
    <name type="scientific">Lyophyllum shimeji</name>
    <name type="common">Hon-shimeji</name>
    <name type="synonym">Tricholoma shimeji</name>
    <dbReference type="NCBI Taxonomy" id="47721"/>
    <lineage>
        <taxon>Eukaryota</taxon>
        <taxon>Fungi</taxon>
        <taxon>Dikarya</taxon>
        <taxon>Basidiomycota</taxon>
        <taxon>Agaricomycotina</taxon>
        <taxon>Agaricomycetes</taxon>
        <taxon>Agaricomycetidae</taxon>
        <taxon>Agaricales</taxon>
        <taxon>Tricholomatineae</taxon>
        <taxon>Lyophyllaceae</taxon>
        <taxon>Lyophyllum</taxon>
    </lineage>
</organism>
<dbReference type="InterPro" id="IPR017972">
    <property type="entry name" value="Cyt_P450_CS"/>
</dbReference>
<accession>A0A9P3PGD0</accession>
<dbReference type="Proteomes" id="UP001063166">
    <property type="component" value="Unassembled WGS sequence"/>
</dbReference>
<dbReference type="CDD" id="cd11041">
    <property type="entry name" value="CYP503A1-like"/>
    <property type="match status" value="1"/>
</dbReference>
<dbReference type="OrthoDB" id="1844152at2759"/>
<evidence type="ECO:0000256" key="2">
    <source>
        <dbReference type="ARBA" id="ARBA00010617"/>
    </source>
</evidence>
<dbReference type="InterPro" id="IPR036396">
    <property type="entry name" value="Cyt_P450_sf"/>
</dbReference>
<evidence type="ECO:0000256" key="1">
    <source>
        <dbReference type="ARBA" id="ARBA00001971"/>
    </source>
</evidence>
<dbReference type="AlphaFoldDB" id="A0A9P3PGD0"/>
<keyword evidence="6 7" id="KW-0349">Heme</keyword>
<dbReference type="GO" id="GO:0005506">
    <property type="term" value="F:iron ion binding"/>
    <property type="evidence" value="ECO:0007669"/>
    <property type="project" value="InterPro"/>
</dbReference>
<keyword evidence="5 6" id="KW-0408">Iron</keyword>
<dbReference type="EMBL" id="BRPK01000002">
    <property type="protein sequence ID" value="GLB35443.1"/>
    <property type="molecule type" value="Genomic_DNA"/>
</dbReference>
<dbReference type="InterPro" id="IPR002403">
    <property type="entry name" value="Cyt_P450_E_grp-IV"/>
</dbReference>
<evidence type="ECO:0000256" key="5">
    <source>
        <dbReference type="ARBA" id="ARBA00023004"/>
    </source>
</evidence>
<proteinExistence type="inferred from homology"/>
<dbReference type="GO" id="GO:0004497">
    <property type="term" value="F:monooxygenase activity"/>
    <property type="evidence" value="ECO:0007669"/>
    <property type="project" value="UniProtKB-KW"/>
</dbReference>
<dbReference type="PRINTS" id="PR00465">
    <property type="entry name" value="EP450IV"/>
</dbReference>
<dbReference type="Pfam" id="PF00067">
    <property type="entry name" value="p450"/>
    <property type="match status" value="1"/>
</dbReference>
<comment type="similarity">
    <text evidence="2 7">Belongs to the cytochrome P450 family.</text>
</comment>
<dbReference type="SUPFAM" id="SSF48264">
    <property type="entry name" value="Cytochrome P450"/>
    <property type="match status" value="1"/>
</dbReference>
<dbReference type="Gene3D" id="1.10.630.10">
    <property type="entry name" value="Cytochrome P450"/>
    <property type="match status" value="1"/>
</dbReference>
<evidence type="ECO:0000256" key="4">
    <source>
        <dbReference type="ARBA" id="ARBA00023002"/>
    </source>
</evidence>
<dbReference type="InterPro" id="IPR001128">
    <property type="entry name" value="Cyt_P450"/>
</dbReference>